<dbReference type="AlphaFoldDB" id="A0A328KU75"/>
<dbReference type="EMBL" id="NAQV01000018">
    <property type="protein sequence ID" value="RAN63122.1"/>
    <property type="molecule type" value="Genomic_DNA"/>
</dbReference>
<evidence type="ECO:0000313" key="16">
    <source>
        <dbReference type="Proteomes" id="UP000249099"/>
    </source>
</evidence>
<dbReference type="GO" id="GO:0045148">
    <property type="term" value="F:tripeptide aminopeptidase activity"/>
    <property type="evidence" value="ECO:0007669"/>
    <property type="project" value="UniProtKB-UniRule"/>
</dbReference>
<comment type="function">
    <text evidence="11">Cleaves the N-terminal amino acid of tripeptides.</text>
</comment>
<evidence type="ECO:0000256" key="2">
    <source>
        <dbReference type="ARBA" id="ARBA00004496"/>
    </source>
</evidence>
<keyword evidence="8 11" id="KW-0378">Hydrolase</keyword>
<dbReference type="PIRSF" id="PIRSF037215">
    <property type="entry name" value="Peptidase_M20B"/>
    <property type="match status" value="1"/>
</dbReference>
<dbReference type="Gene3D" id="3.40.630.10">
    <property type="entry name" value="Zn peptidases"/>
    <property type="match status" value="1"/>
</dbReference>
<dbReference type="PROSITE" id="PS00758">
    <property type="entry name" value="ARGE_DAPE_CPG2_1"/>
    <property type="match status" value="1"/>
</dbReference>
<dbReference type="GO" id="GO:0008270">
    <property type="term" value="F:zinc ion binding"/>
    <property type="evidence" value="ECO:0007669"/>
    <property type="project" value="UniProtKB-UniRule"/>
</dbReference>
<keyword evidence="7 11" id="KW-0479">Metal-binding</keyword>
<comment type="subcellular location">
    <subcellularLocation>
        <location evidence="2 11">Cytoplasm</location>
    </subcellularLocation>
</comment>
<keyword evidence="9 11" id="KW-0862">Zinc</keyword>
<evidence type="ECO:0000256" key="1">
    <source>
        <dbReference type="ARBA" id="ARBA00000870"/>
    </source>
</evidence>
<evidence type="ECO:0000256" key="3">
    <source>
        <dbReference type="ARBA" id="ARBA00009692"/>
    </source>
</evidence>
<keyword evidence="10 11" id="KW-0482">Metalloprotease</keyword>
<evidence type="ECO:0000256" key="7">
    <source>
        <dbReference type="ARBA" id="ARBA00022723"/>
    </source>
</evidence>
<gene>
    <name evidence="11" type="primary">pepT</name>
    <name evidence="15" type="ORF">B8A44_06480</name>
</gene>
<dbReference type="PROSITE" id="PS00759">
    <property type="entry name" value="ARGE_DAPE_CPG2_2"/>
    <property type="match status" value="1"/>
</dbReference>
<feature type="binding site" evidence="11 13">
    <location>
        <position position="198"/>
    </location>
    <ligand>
        <name>Zn(2+)</name>
        <dbReference type="ChEBI" id="CHEBI:29105"/>
        <label>1</label>
    </ligand>
</feature>
<keyword evidence="4 11" id="KW-0031">Aminopeptidase</keyword>
<comment type="similarity">
    <text evidence="3 11">Belongs to the peptidase M20B family.</text>
</comment>
<dbReference type="Proteomes" id="UP000249099">
    <property type="component" value="Unassembled WGS sequence"/>
</dbReference>
<dbReference type="InterPro" id="IPR001261">
    <property type="entry name" value="ArgE/DapE_CS"/>
</dbReference>
<accession>A0A328KU75</accession>
<organism evidence="15 16">
    <name type="scientific">Dolosigranulum pigrum</name>
    <dbReference type="NCBI Taxonomy" id="29394"/>
    <lineage>
        <taxon>Bacteria</taxon>
        <taxon>Bacillati</taxon>
        <taxon>Bacillota</taxon>
        <taxon>Bacilli</taxon>
        <taxon>Lactobacillales</taxon>
        <taxon>Carnobacteriaceae</taxon>
        <taxon>Dolosigranulum</taxon>
    </lineage>
</organism>
<dbReference type="InterPro" id="IPR002933">
    <property type="entry name" value="Peptidase_M20"/>
</dbReference>
<dbReference type="HAMAP" id="MF_00550">
    <property type="entry name" value="Aminopeptidase_M20"/>
    <property type="match status" value="1"/>
</dbReference>
<feature type="binding site" evidence="11 13">
    <location>
        <position position="141"/>
    </location>
    <ligand>
        <name>Zn(2+)</name>
        <dbReference type="ChEBI" id="CHEBI:29105"/>
        <label>2</label>
    </ligand>
</feature>
<dbReference type="SUPFAM" id="SSF55031">
    <property type="entry name" value="Bacterial exopeptidase dimerisation domain"/>
    <property type="match status" value="1"/>
</dbReference>
<feature type="binding site" evidence="11 13">
    <location>
        <position position="81"/>
    </location>
    <ligand>
        <name>Zn(2+)</name>
        <dbReference type="ChEBI" id="CHEBI:29105"/>
        <label>1</label>
    </ligand>
</feature>
<dbReference type="SUPFAM" id="SSF53187">
    <property type="entry name" value="Zn-dependent exopeptidases"/>
    <property type="match status" value="1"/>
</dbReference>
<dbReference type="GO" id="GO:0005829">
    <property type="term" value="C:cytosol"/>
    <property type="evidence" value="ECO:0007669"/>
    <property type="project" value="TreeGrafter"/>
</dbReference>
<dbReference type="PANTHER" id="PTHR42994">
    <property type="entry name" value="PEPTIDASE T"/>
    <property type="match status" value="1"/>
</dbReference>
<evidence type="ECO:0000256" key="4">
    <source>
        <dbReference type="ARBA" id="ARBA00022438"/>
    </source>
</evidence>
<dbReference type="Gene3D" id="3.30.70.360">
    <property type="match status" value="1"/>
</dbReference>
<evidence type="ECO:0000256" key="5">
    <source>
        <dbReference type="ARBA" id="ARBA00022490"/>
    </source>
</evidence>
<dbReference type="InterPro" id="IPR036264">
    <property type="entry name" value="Bact_exopeptidase_dim_dom"/>
</dbReference>
<evidence type="ECO:0000256" key="10">
    <source>
        <dbReference type="ARBA" id="ARBA00023049"/>
    </source>
</evidence>
<evidence type="ECO:0000256" key="11">
    <source>
        <dbReference type="HAMAP-Rule" id="MF_00550"/>
    </source>
</evidence>
<evidence type="ECO:0000256" key="8">
    <source>
        <dbReference type="ARBA" id="ARBA00022801"/>
    </source>
</evidence>
<dbReference type="CDD" id="cd03892">
    <property type="entry name" value="M20_peptT"/>
    <property type="match status" value="1"/>
</dbReference>
<dbReference type="NCBIfam" id="NF009920">
    <property type="entry name" value="PRK13381.1"/>
    <property type="match status" value="1"/>
</dbReference>
<dbReference type="GO" id="GO:0006508">
    <property type="term" value="P:proteolysis"/>
    <property type="evidence" value="ECO:0007669"/>
    <property type="project" value="UniProtKB-UniRule"/>
</dbReference>
<evidence type="ECO:0000256" key="12">
    <source>
        <dbReference type="PIRSR" id="PIRSR037215-1"/>
    </source>
</evidence>
<evidence type="ECO:0000256" key="13">
    <source>
        <dbReference type="PIRSR" id="PIRSR037215-2"/>
    </source>
</evidence>
<feature type="binding site" evidence="11 13">
    <location>
        <position position="380"/>
    </location>
    <ligand>
        <name>Zn(2+)</name>
        <dbReference type="ChEBI" id="CHEBI:29105"/>
        <label>2</label>
    </ligand>
</feature>
<dbReference type="NCBIfam" id="NF003976">
    <property type="entry name" value="PRK05469.1"/>
    <property type="match status" value="1"/>
</dbReference>
<dbReference type="PANTHER" id="PTHR42994:SF1">
    <property type="entry name" value="PEPTIDASE T"/>
    <property type="match status" value="1"/>
</dbReference>
<proteinExistence type="inferred from homology"/>
<dbReference type="GO" id="GO:0008237">
    <property type="term" value="F:metallopeptidase activity"/>
    <property type="evidence" value="ECO:0007669"/>
    <property type="project" value="UniProtKB-KW"/>
</dbReference>
<feature type="active site" description="Proton acceptor" evidence="11 12">
    <location>
        <position position="175"/>
    </location>
</feature>
<comment type="catalytic activity">
    <reaction evidence="1 11">
        <text>Release of the N-terminal residue from a tripeptide.</text>
        <dbReference type="EC" id="3.4.11.4"/>
    </reaction>
</comment>
<dbReference type="Pfam" id="PF07687">
    <property type="entry name" value="M20_dimer"/>
    <property type="match status" value="1"/>
</dbReference>
<feature type="binding site" evidence="11 13">
    <location>
        <position position="176"/>
    </location>
    <ligand>
        <name>Zn(2+)</name>
        <dbReference type="ChEBI" id="CHEBI:29105"/>
        <label>2</label>
    </ligand>
</feature>
<reference evidence="15 16" key="1">
    <citation type="submission" date="2017-03" db="EMBL/GenBank/DDBJ databases">
        <title>wgs assembly of Dolosigranulum pigrum KPL CDC strains.</title>
        <authorList>
            <person name="Brugger S.D."/>
            <person name="Pettigrew M."/>
            <person name="Kong Y."/>
            <person name="Lemon K.P."/>
        </authorList>
    </citation>
    <scope>NUCLEOTIDE SEQUENCE [LARGE SCALE GENOMIC DNA]</scope>
    <source>
        <strain evidence="15 16">KPL1931_CDC4294-98</strain>
    </source>
</reference>
<dbReference type="FunFam" id="3.30.70.360:FF:000002">
    <property type="entry name" value="Peptidase T"/>
    <property type="match status" value="1"/>
</dbReference>
<dbReference type="InterPro" id="IPR010161">
    <property type="entry name" value="Peptidase_M20B"/>
</dbReference>
<feature type="domain" description="Peptidase M20 dimerisation" evidence="14">
    <location>
        <begin position="207"/>
        <end position="308"/>
    </location>
</feature>
<evidence type="ECO:0000259" key="14">
    <source>
        <dbReference type="Pfam" id="PF07687"/>
    </source>
</evidence>
<feature type="binding site" evidence="11 13">
    <location>
        <position position="141"/>
    </location>
    <ligand>
        <name>Zn(2+)</name>
        <dbReference type="ChEBI" id="CHEBI:29105"/>
        <label>1</label>
    </ligand>
</feature>
<keyword evidence="6 11" id="KW-0645">Protease</keyword>
<dbReference type="GO" id="GO:0043171">
    <property type="term" value="P:peptide catabolic process"/>
    <property type="evidence" value="ECO:0007669"/>
    <property type="project" value="UniProtKB-UniRule"/>
</dbReference>
<dbReference type="EC" id="3.4.11.4" evidence="11"/>
<dbReference type="NCBIfam" id="TIGR01882">
    <property type="entry name" value="peptidase-T"/>
    <property type="match status" value="1"/>
</dbReference>
<feature type="active site" evidence="11 12">
    <location>
        <position position="83"/>
    </location>
</feature>
<sequence length="407" mass="45380">MYNHLVDRFLKYVKVNTRSDVNSETIPSTERQVTFAKEVLIPDLEAIGLSEIHYNEANGFVTATLPANTEQEVPTIGFIAHIDTADFASENIQPQVHEDYDGEAIQLNDQFTLSPEDFPNLKNYVGQTLITTDGTTLLGSDDKSGIVEILSAIEYLIDHPEIKHGKIRVAFGPDEEIGRGADHFDVEHFAADFAYTMDGGPVGELQYESFNAAGLKLSIQGKNVHPGTAKDTMINALQLAHDFHAKLPAEDVPEKTDERQGFFHLISVNGTVEEAEAEYIIRDHSRDKFNQRKQLAETIAKELNDRYAIDPITIELHDQYYNMAEIIEQDMRPVDLAQNAMLTLDIKPIIEPIRGGTDGSKISFMGLPTPNIFAGGENFHGRYEYVSVQSMEKAIDTIVKIAELAVK</sequence>
<comment type="cofactor">
    <cofactor evidence="11 13">
        <name>Zn(2+)</name>
        <dbReference type="ChEBI" id="CHEBI:29105"/>
    </cofactor>
    <text evidence="11 13">Binds 2 Zn(2+) ions per subunit.</text>
</comment>
<keyword evidence="5 11" id="KW-0963">Cytoplasm</keyword>
<comment type="caution">
    <text evidence="15">The sequence shown here is derived from an EMBL/GenBank/DDBJ whole genome shotgun (WGS) entry which is preliminary data.</text>
</comment>
<dbReference type="InterPro" id="IPR011650">
    <property type="entry name" value="Peptidase_M20_dimer"/>
</dbReference>
<name>A0A328KU75_9LACT</name>
<dbReference type="Pfam" id="PF01546">
    <property type="entry name" value="Peptidase_M20"/>
    <property type="match status" value="1"/>
</dbReference>
<protein>
    <recommendedName>
        <fullName evidence="11">Peptidase T</fullName>
        <ecNumber evidence="11">3.4.11.4</ecNumber>
    </recommendedName>
    <alternativeName>
        <fullName evidence="11">Aminotripeptidase</fullName>
        <shortName evidence="11">Tripeptidase</shortName>
    </alternativeName>
    <alternativeName>
        <fullName evidence="11">Tripeptide aminopeptidase</fullName>
    </alternativeName>
</protein>
<evidence type="ECO:0000313" key="15">
    <source>
        <dbReference type="EMBL" id="RAN63122.1"/>
    </source>
</evidence>
<dbReference type="RefSeq" id="WP_112779277.1">
    <property type="nucleotide sequence ID" value="NZ_CP040424.1"/>
</dbReference>
<evidence type="ECO:0000256" key="6">
    <source>
        <dbReference type="ARBA" id="ARBA00022670"/>
    </source>
</evidence>
<evidence type="ECO:0000256" key="9">
    <source>
        <dbReference type="ARBA" id="ARBA00022833"/>
    </source>
</evidence>